<evidence type="ECO:0000313" key="3">
    <source>
        <dbReference type="EMBL" id="KAA0186191.1"/>
    </source>
</evidence>
<name>A0A8E0RMC4_9TREM</name>
<keyword evidence="4" id="KW-1185">Reference proteome</keyword>
<feature type="region of interest" description="Disordered" evidence="1">
    <location>
        <begin position="151"/>
        <end position="254"/>
    </location>
</feature>
<keyword evidence="2" id="KW-0472">Membrane</keyword>
<evidence type="ECO:0000313" key="4">
    <source>
        <dbReference type="Proteomes" id="UP000728185"/>
    </source>
</evidence>
<evidence type="ECO:0000256" key="1">
    <source>
        <dbReference type="SAM" id="MobiDB-lite"/>
    </source>
</evidence>
<feature type="compositionally biased region" description="Basic residues" evidence="1">
    <location>
        <begin position="244"/>
        <end position="254"/>
    </location>
</feature>
<feature type="compositionally biased region" description="Polar residues" evidence="1">
    <location>
        <begin position="156"/>
        <end position="166"/>
    </location>
</feature>
<proteinExistence type="predicted"/>
<organism evidence="3 4">
    <name type="scientific">Fasciolopsis buskii</name>
    <dbReference type="NCBI Taxonomy" id="27845"/>
    <lineage>
        <taxon>Eukaryota</taxon>
        <taxon>Metazoa</taxon>
        <taxon>Spiralia</taxon>
        <taxon>Lophotrochozoa</taxon>
        <taxon>Platyhelminthes</taxon>
        <taxon>Trematoda</taxon>
        <taxon>Digenea</taxon>
        <taxon>Plagiorchiida</taxon>
        <taxon>Echinostomata</taxon>
        <taxon>Echinostomatoidea</taxon>
        <taxon>Fasciolidae</taxon>
        <taxon>Fasciolopsis</taxon>
    </lineage>
</organism>
<feature type="compositionally biased region" description="Polar residues" evidence="1">
    <location>
        <begin position="95"/>
        <end position="105"/>
    </location>
</feature>
<comment type="caution">
    <text evidence="3">The sequence shown here is derived from an EMBL/GenBank/DDBJ whole genome shotgun (WGS) entry which is preliminary data.</text>
</comment>
<feature type="compositionally biased region" description="Low complexity" evidence="1">
    <location>
        <begin position="65"/>
        <end position="78"/>
    </location>
</feature>
<accession>A0A8E0RMC4</accession>
<sequence length="254" mass="28152">MDVQYLWKLLNIEKLEQWHILYATGSTVALAVVTYVCYHFLCNKPASKSKKSKSHKKRGDEKKTTTVSPVPVVNSTKNTATTSGSLSKHTKTTPKKQASVTTGSVMKSEVTDVKPIPLENVTKVYQPESRTESSSSDVDEGQWIEVGKTKKDKKNVPTNHTETVSIRDTIAASPKDMSSGKKNGTIAKKGKQPSGAGIVKPGGISHPGYKPIEEPDFSKPPKANRRSYKGEEEEEEEWQEVRFSRRGRKFASKE</sequence>
<dbReference type="EMBL" id="LUCM01009895">
    <property type="protein sequence ID" value="KAA0186191.1"/>
    <property type="molecule type" value="Genomic_DNA"/>
</dbReference>
<keyword evidence="2" id="KW-0812">Transmembrane</keyword>
<protein>
    <submittedName>
        <fullName evidence="3">Uncharacterized protein</fullName>
    </submittedName>
</protein>
<dbReference type="Proteomes" id="UP000728185">
    <property type="component" value="Unassembled WGS sequence"/>
</dbReference>
<evidence type="ECO:0000256" key="2">
    <source>
        <dbReference type="SAM" id="Phobius"/>
    </source>
</evidence>
<feature type="compositionally biased region" description="Basic residues" evidence="1">
    <location>
        <begin position="47"/>
        <end position="57"/>
    </location>
</feature>
<gene>
    <name evidence="3" type="ORF">FBUS_00606</name>
</gene>
<reference evidence="3" key="1">
    <citation type="submission" date="2019-05" db="EMBL/GenBank/DDBJ databases">
        <title>Annotation for the trematode Fasciolopsis buski.</title>
        <authorList>
            <person name="Choi Y.-J."/>
        </authorList>
    </citation>
    <scope>NUCLEOTIDE SEQUENCE</scope>
    <source>
        <strain evidence="3">HT</strain>
        <tissue evidence="3">Whole worm</tissue>
    </source>
</reference>
<feature type="region of interest" description="Disordered" evidence="1">
    <location>
        <begin position="46"/>
        <end position="107"/>
    </location>
</feature>
<dbReference type="AlphaFoldDB" id="A0A8E0RMC4"/>
<dbReference type="OrthoDB" id="6282854at2759"/>
<feature type="transmembrane region" description="Helical" evidence="2">
    <location>
        <begin position="20"/>
        <end position="41"/>
    </location>
</feature>
<keyword evidence="2" id="KW-1133">Transmembrane helix</keyword>